<dbReference type="Gene3D" id="3.40.50.300">
    <property type="entry name" value="P-loop containing nucleotide triphosphate hydrolases"/>
    <property type="match status" value="2"/>
</dbReference>
<dbReference type="PANTHER" id="PTHR43519">
    <property type="entry name" value="ATP-DEPENDENT RNA HELICASE HRPB"/>
    <property type="match status" value="1"/>
</dbReference>
<dbReference type="PROSITE" id="PS51194">
    <property type="entry name" value="HELICASE_CTER"/>
    <property type="match status" value="1"/>
</dbReference>
<dbReference type="Pfam" id="PF00270">
    <property type="entry name" value="DEAD"/>
    <property type="match status" value="1"/>
</dbReference>
<evidence type="ECO:0000256" key="1">
    <source>
        <dbReference type="ARBA" id="ARBA00022741"/>
    </source>
</evidence>
<keyword evidence="1" id="KW-0547">Nucleotide-binding</keyword>
<feature type="region of interest" description="Disordered" evidence="5">
    <location>
        <begin position="498"/>
        <end position="553"/>
    </location>
</feature>
<dbReference type="CDD" id="cd18791">
    <property type="entry name" value="SF2_C_RHA"/>
    <property type="match status" value="1"/>
</dbReference>
<feature type="domain" description="Helicase ATP-binding" evidence="6">
    <location>
        <begin position="24"/>
        <end position="188"/>
    </location>
</feature>
<feature type="domain" description="Helicase C-terminal" evidence="7">
    <location>
        <begin position="210"/>
        <end position="378"/>
    </location>
</feature>
<dbReference type="EMBL" id="JAZHYN010000021">
    <property type="protein sequence ID" value="MEF3366665.1"/>
    <property type="molecule type" value="Genomic_DNA"/>
</dbReference>
<sequence length="874" mass="94882">MRLAPSLTQLLSPLPIDEALPAIRAALETALNLVIVAPPGAGKTTRAPFALLDADWRKGRKLILLEPRRLAARAAASRMAATLGESVGETVGLRMRLESKVSGKTRVEVVTEGVFARMILDDPSLEGVAAVLFDEYHERSLDADFGLALALDAQGALRDDLRLIAMSATLDGARVAALMDAKTITSEGRAYDVETRYLGRDANARIEEAMTRAILRALREEKGSILAFLPGQGEIMRVASRLHEARLEGVDVAPLYGALERGEQDRAISPSPPGRRKIVLATSIAETSLTIEGVRIVIDSGLARVQRFEPGLGLSRLETQRAARASVDQRRGRAGRTEPGVCYRLWDEPQTASLPAFAAPEILAADLSGLALDLAHWGARDPASLKWLDPPPAPAWKEAVALDRDLGALDEDGRLTDTGAAMRALPLAPRLAHMVVEAARCGEAARGAQFAMLLSERGLGGSDADLTHRLERLQGDRAKRARDALRLAAQWAKQAQAAAGMDITSSTSSFETKPMASRLRMRSRTGRREEEFPHPEEPRSGVSKDEETRPSPLSDGALIALAYPDRLAKSRGARGEFLMANGRAATLPLEDPLARAPFLAVAEVAGVAAQARILAACALDAEEIEAIAAKRIETRDETIFDPANAALRRRAFRRLGAIRLSERNLSIEPSEENARLLARGVASLGASRLPWTKAQIQLRDRVAFLRRAEGDEWPDVSDAALAESVEDWLAPFIVGRASLAEIAPDDLDAALAQLIPYDMRRRLDEEAPAFFETPAGARHALDYAAENGPLLSVRVQELYGLSRHPTLARGRAPLTLELLSPAHRPIQTTRDLPSFWAGSWSEVKKEMKGRYPRHPWPDDPAAAQPTTRAKPRGQ</sequence>
<dbReference type="PROSITE" id="PS51192">
    <property type="entry name" value="HELICASE_ATP_BIND_1"/>
    <property type="match status" value="1"/>
</dbReference>
<dbReference type="SMART" id="SM00847">
    <property type="entry name" value="HA2"/>
    <property type="match status" value="1"/>
</dbReference>
<organism evidence="8 9">
    <name type="scientific">Methylocystis borbori</name>
    <dbReference type="NCBI Taxonomy" id="3118750"/>
    <lineage>
        <taxon>Bacteria</taxon>
        <taxon>Pseudomonadati</taxon>
        <taxon>Pseudomonadota</taxon>
        <taxon>Alphaproteobacteria</taxon>
        <taxon>Hyphomicrobiales</taxon>
        <taxon>Methylocystaceae</taxon>
        <taxon>Methylocystis</taxon>
    </lineage>
</organism>
<dbReference type="SMART" id="SM00490">
    <property type="entry name" value="HELICc"/>
    <property type="match status" value="1"/>
</dbReference>
<dbReference type="InterPro" id="IPR048333">
    <property type="entry name" value="HA2_WH"/>
</dbReference>
<keyword evidence="3 8" id="KW-0347">Helicase</keyword>
<evidence type="ECO:0000259" key="6">
    <source>
        <dbReference type="PROSITE" id="PS51192"/>
    </source>
</evidence>
<feature type="region of interest" description="Disordered" evidence="5">
    <location>
        <begin position="847"/>
        <end position="874"/>
    </location>
</feature>
<reference evidence="8 9" key="1">
    <citation type="submission" date="2024-02" db="EMBL/GenBank/DDBJ databases">
        <authorList>
            <person name="Grouzdev D."/>
        </authorList>
    </citation>
    <scope>NUCLEOTIDE SEQUENCE [LARGE SCALE GENOMIC DNA]</scope>
    <source>
        <strain evidence="8 9">9N</strain>
    </source>
</reference>
<keyword evidence="9" id="KW-1185">Reference proteome</keyword>
<dbReference type="InterPro" id="IPR010225">
    <property type="entry name" value="HrpB"/>
</dbReference>
<evidence type="ECO:0000313" key="9">
    <source>
        <dbReference type="Proteomes" id="UP001350748"/>
    </source>
</evidence>
<dbReference type="Pfam" id="PF08482">
    <property type="entry name" value="HrpB_C"/>
    <property type="match status" value="1"/>
</dbReference>
<evidence type="ECO:0000256" key="4">
    <source>
        <dbReference type="ARBA" id="ARBA00022840"/>
    </source>
</evidence>
<dbReference type="PIRSF" id="PIRSF005496">
    <property type="entry name" value="ATP_hel_hrpB"/>
    <property type="match status" value="1"/>
</dbReference>
<dbReference type="InterPro" id="IPR007502">
    <property type="entry name" value="Helicase-assoc_dom"/>
</dbReference>
<dbReference type="Pfam" id="PF04408">
    <property type="entry name" value="WHD_HA2"/>
    <property type="match status" value="1"/>
</dbReference>
<dbReference type="NCBIfam" id="TIGR01970">
    <property type="entry name" value="DEAH_box_HrpB"/>
    <property type="match status" value="1"/>
</dbReference>
<dbReference type="GO" id="GO:0004386">
    <property type="term" value="F:helicase activity"/>
    <property type="evidence" value="ECO:0007669"/>
    <property type="project" value="UniProtKB-KW"/>
</dbReference>
<evidence type="ECO:0000256" key="3">
    <source>
        <dbReference type="ARBA" id="ARBA00022806"/>
    </source>
</evidence>
<comment type="caution">
    <text evidence="8">The sequence shown here is derived from an EMBL/GenBank/DDBJ whole genome shotgun (WGS) entry which is preliminary data.</text>
</comment>
<evidence type="ECO:0000256" key="5">
    <source>
        <dbReference type="SAM" id="MobiDB-lite"/>
    </source>
</evidence>
<dbReference type="InterPro" id="IPR049614">
    <property type="entry name" value="HrpB_DEXH"/>
</dbReference>
<dbReference type="InterPro" id="IPR013689">
    <property type="entry name" value="RNA_helicase_ATP-dep_HrpB_C"/>
</dbReference>
<feature type="compositionally biased region" description="Basic and acidic residues" evidence="5">
    <location>
        <begin position="526"/>
        <end position="549"/>
    </location>
</feature>
<dbReference type="SUPFAM" id="SSF52540">
    <property type="entry name" value="P-loop containing nucleoside triphosphate hydrolases"/>
    <property type="match status" value="2"/>
</dbReference>
<dbReference type="InterPro" id="IPR014001">
    <property type="entry name" value="Helicase_ATP-bd"/>
</dbReference>
<dbReference type="InterPro" id="IPR027417">
    <property type="entry name" value="P-loop_NTPase"/>
</dbReference>
<dbReference type="CDD" id="cd17990">
    <property type="entry name" value="DEXHc_HrpB"/>
    <property type="match status" value="1"/>
</dbReference>
<gene>
    <name evidence="8" type="primary">hrpB</name>
    <name evidence="8" type="ORF">V3H18_08980</name>
</gene>
<name>A0ABU7XHJ6_9HYPH</name>
<dbReference type="RefSeq" id="WP_332081684.1">
    <property type="nucleotide sequence ID" value="NZ_JAZHYN010000021.1"/>
</dbReference>
<accession>A0ABU7XHJ6</accession>
<dbReference type="InterPro" id="IPR001650">
    <property type="entry name" value="Helicase_C-like"/>
</dbReference>
<evidence type="ECO:0000256" key="2">
    <source>
        <dbReference type="ARBA" id="ARBA00022801"/>
    </source>
</evidence>
<protein>
    <submittedName>
        <fullName evidence="8">ATP-dependent helicase HrpB</fullName>
    </submittedName>
</protein>
<dbReference type="InterPro" id="IPR011545">
    <property type="entry name" value="DEAD/DEAH_box_helicase_dom"/>
</dbReference>
<dbReference type="Pfam" id="PF00271">
    <property type="entry name" value="Helicase_C"/>
    <property type="match status" value="1"/>
</dbReference>
<dbReference type="SMART" id="SM00487">
    <property type="entry name" value="DEXDc"/>
    <property type="match status" value="1"/>
</dbReference>
<evidence type="ECO:0000313" key="8">
    <source>
        <dbReference type="EMBL" id="MEF3366665.1"/>
    </source>
</evidence>
<proteinExistence type="predicted"/>
<dbReference type="Gene3D" id="1.20.120.1080">
    <property type="match status" value="1"/>
</dbReference>
<keyword evidence="4" id="KW-0067">ATP-binding</keyword>
<dbReference type="Proteomes" id="UP001350748">
    <property type="component" value="Unassembled WGS sequence"/>
</dbReference>
<evidence type="ECO:0000259" key="7">
    <source>
        <dbReference type="PROSITE" id="PS51194"/>
    </source>
</evidence>
<dbReference type="PANTHER" id="PTHR43519:SF1">
    <property type="entry name" value="ATP-DEPENDENT RNA HELICASE HRPB"/>
    <property type="match status" value="1"/>
</dbReference>
<keyword evidence="2" id="KW-0378">Hydrolase</keyword>